<evidence type="ECO:0000313" key="3">
    <source>
        <dbReference type="EMBL" id="VFJ45622.1"/>
    </source>
</evidence>
<dbReference type="CDD" id="cd02955">
    <property type="entry name" value="SSP411"/>
    <property type="match status" value="1"/>
</dbReference>
<keyword evidence="1" id="KW-0175">Coiled coil</keyword>
<dbReference type="Pfam" id="PF03190">
    <property type="entry name" value="Thioredox_DsbH"/>
    <property type="match status" value="1"/>
</dbReference>
<name>A0A450W938_9GAMM</name>
<protein>
    <recommendedName>
        <fullName evidence="2">Spermatogenesis-associated protein 20-like TRX domain-containing protein</fullName>
    </recommendedName>
</protein>
<sequence>MSKGFISKARAKNALVGQTSPYLLQHADNPVDWYPWGDAALEKARREDKPILLSIGYLACHWCHVMAHESFQDKRTAELMNRYFINIKVDREERPDLDKIYQLAHRFLTRRPGGWPLTMFLAPDDQVPFFGGTYFPDQPRHGMPAFSEILTSVAEAYRERREDIRQQNTSVREALAGLETNTASREPITEAPLELFLTQSSQDFDRQNGGFGDAPKFPHPTTLDHLLRRYTVPLPEMTPGSEEALIMTSFTLAQMANGGIYDQIGGGFYRYSVDSGWEIPHFEKMLYDNALLLNLYADTWQVTGNPLFQRIALETGDWVMGEMQSPEGGYYSALDADSAGEDGGLQEGRFYLWSPEEVQALLTEEEYRVVRLRFGLDRPANFEGKWHLRVTTDAERLTGECQLPEENIGQLLASARRKLFLARRKRTRPHRDEKILTAWNALMIKAMAGAGRVLKEASFTRSAEKALAFVRKELWRDGRLLATCKDGRAHLPAYLDDYVFLMDALLELLQSRWRSDDLGLARALAEIVLAQFQDHQSNDPNRGGFYFTANDHENLIYRPKPMRDEALPAGNGIAARVLTRLGHLLGETRYLEAAENTLRAVWPDLGKFPQAYTTLLSGVEEHLRAPRIIVLRGGGKSLDQWRERCQRHYAPGRLVFAIPADIDTLPTALGTLVPRGDTVAYLCEGYRCREPITDLEALDKALEG</sequence>
<dbReference type="AlphaFoldDB" id="A0A450W938"/>
<dbReference type="PANTHER" id="PTHR42899:SF1">
    <property type="entry name" value="SPERMATOGENESIS-ASSOCIATED PROTEIN 20"/>
    <property type="match status" value="1"/>
</dbReference>
<dbReference type="InterPro" id="IPR024705">
    <property type="entry name" value="Ssp411"/>
</dbReference>
<proteinExistence type="predicted"/>
<dbReference type="EMBL" id="CAADFA010000071">
    <property type="protein sequence ID" value="VFJ49468.1"/>
    <property type="molecule type" value="Genomic_DNA"/>
</dbReference>
<reference evidence="5" key="1">
    <citation type="submission" date="2019-02" db="EMBL/GenBank/DDBJ databases">
        <authorList>
            <person name="Gruber-Vodicka R. H."/>
            <person name="Seah K. B. B."/>
        </authorList>
    </citation>
    <scope>NUCLEOTIDE SEQUENCE</scope>
    <source>
        <strain evidence="3">BECK_BZ163</strain>
        <strain evidence="5">BECK_BZ164</strain>
        <strain evidence="4">BECK_BZ165</strain>
    </source>
</reference>
<dbReference type="PANTHER" id="PTHR42899">
    <property type="entry name" value="SPERMATOGENESIS-ASSOCIATED PROTEIN 20"/>
    <property type="match status" value="1"/>
</dbReference>
<evidence type="ECO:0000313" key="5">
    <source>
        <dbReference type="EMBL" id="VFK13535.1"/>
    </source>
</evidence>
<evidence type="ECO:0000259" key="2">
    <source>
        <dbReference type="Pfam" id="PF03190"/>
    </source>
</evidence>
<feature type="domain" description="Spermatogenesis-associated protein 20-like TRX" evidence="2">
    <location>
        <begin position="13"/>
        <end position="175"/>
    </location>
</feature>
<dbReference type="Gene3D" id="3.40.30.10">
    <property type="entry name" value="Glutaredoxin"/>
    <property type="match status" value="1"/>
</dbReference>
<dbReference type="EMBL" id="CAADEZ010000027">
    <property type="protein sequence ID" value="VFJ45622.1"/>
    <property type="molecule type" value="Genomic_DNA"/>
</dbReference>
<dbReference type="InterPro" id="IPR036249">
    <property type="entry name" value="Thioredoxin-like_sf"/>
</dbReference>
<dbReference type="SUPFAM" id="SSF48208">
    <property type="entry name" value="Six-hairpin glycosidases"/>
    <property type="match status" value="1"/>
</dbReference>
<dbReference type="PIRSF" id="PIRSF006402">
    <property type="entry name" value="UCP006402_thioredoxin"/>
    <property type="match status" value="1"/>
</dbReference>
<feature type="coiled-coil region" evidence="1">
    <location>
        <begin position="154"/>
        <end position="181"/>
    </location>
</feature>
<gene>
    <name evidence="3" type="ORF">BECKFM1743A_GA0114220_1002711</name>
    <name evidence="5" type="ORF">BECKFM1743B_GA0114221_102843</name>
    <name evidence="4" type="ORF">BECKFM1743C_GA0114222_1007111</name>
</gene>
<dbReference type="GO" id="GO:0005975">
    <property type="term" value="P:carbohydrate metabolic process"/>
    <property type="evidence" value="ECO:0007669"/>
    <property type="project" value="InterPro"/>
</dbReference>
<dbReference type="InterPro" id="IPR004879">
    <property type="entry name" value="Ssp411-like_TRX"/>
</dbReference>
<evidence type="ECO:0000256" key="1">
    <source>
        <dbReference type="SAM" id="Coils"/>
    </source>
</evidence>
<dbReference type="SUPFAM" id="SSF52833">
    <property type="entry name" value="Thioredoxin-like"/>
    <property type="match status" value="1"/>
</dbReference>
<accession>A0A450W938</accession>
<dbReference type="EMBL" id="CAADFL010000284">
    <property type="protein sequence ID" value="VFK13535.1"/>
    <property type="molecule type" value="Genomic_DNA"/>
</dbReference>
<dbReference type="InterPro" id="IPR008928">
    <property type="entry name" value="6-hairpin_glycosidase_sf"/>
</dbReference>
<evidence type="ECO:0000313" key="4">
    <source>
        <dbReference type="EMBL" id="VFJ49468.1"/>
    </source>
</evidence>
<organism evidence="5">
    <name type="scientific">Candidatus Kentrum sp. FM</name>
    <dbReference type="NCBI Taxonomy" id="2126340"/>
    <lineage>
        <taxon>Bacteria</taxon>
        <taxon>Pseudomonadati</taxon>
        <taxon>Pseudomonadota</taxon>
        <taxon>Gammaproteobacteria</taxon>
        <taxon>Candidatus Kentrum</taxon>
    </lineage>
</organism>